<dbReference type="KEGG" id="hro:HELRODRAFT_182354"/>
<dbReference type="STRING" id="6412.T1FI38"/>
<dbReference type="InParanoid" id="T1FI38"/>
<feature type="region of interest" description="Disordered" evidence="10">
    <location>
        <begin position="106"/>
        <end position="138"/>
    </location>
</feature>
<proteinExistence type="predicted"/>
<dbReference type="GO" id="GO:0008270">
    <property type="term" value="F:zinc ion binding"/>
    <property type="evidence" value="ECO:0007669"/>
    <property type="project" value="UniProtKB-KW"/>
</dbReference>
<evidence type="ECO:0000256" key="7">
    <source>
        <dbReference type="ARBA" id="ARBA00041190"/>
    </source>
</evidence>
<feature type="compositionally biased region" description="Polar residues" evidence="10">
    <location>
        <begin position="499"/>
        <end position="512"/>
    </location>
</feature>
<keyword evidence="2" id="KW-0479">Metal-binding</keyword>
<feature type="region of interest" description="Disordered" evidence="10">
    <location>
        <begin position="494"/>
        <end position="576"/>
    </location>
</feature>
<feature type="region of interest" description="Disordered" evidence="10">
    <location>
        <begin position="745"/>
        <end position="820"/>
    </location>
</feature>
<dbReference type="SMART" id="SM00343">
    <property type="entry name" value="ZnF_C2HC"/>
    <property type="match status" value="4"/>
</dbReference>
<feature type="domain" description="CCHC-type" evidence="11">
    <location>
        <begin position="346"/>
        <end position="361"/>
    </location>
</feature>
<dbReference type="GO" id="GO:0071039">
    <property type="term" value="P:nuclear polyadenylation-dependent CUT catabolic process"/>
    <property type="evidence" value="ECO:0000318"/>
    <property type="project" value="GO_Central"/>
</dbReference>
<feature type="region of interest" description="Disordered" evidence="10">
    <location>
        <begin position="16"/>
        <end position="53"/>
    </location>
</feature>
<keyword evidence="14" id="KW-1185">Reference proteome</keyword>
<dbReference type="InterPro" id="IPR036875">
    <property type="entry name" value="Znf_CCHC_sf"/>
</dbReference>
<feature type="region of interest" description="Disordered" evidence="10">
    <location>
        <begin position="933"/>
        <end position="961"/>
    </location>
</feature>
<feature type="compositionally biased region" description="Low complexity" evidence="10">
    <location>
        <begin position="661"/>
        <end position="684"/>
    </location>
</feature>
<evidence type="ECO:0000256" key="8">
    <source>
        <dbReference type="ARBA" id="ARBA00043023"/>
    </source>
</evidence>
<dbReference type="EMBL" id="AMQM01008157">
    <property type="status" value="NOT_ANNOTATED_CDS"/>
    <property type="molecule type" value="Genomic_DNA"/>
</dbReference>
<feature type="compositionally biased region" description="Basic residues" evidence="10">
    <location>
        <begin position="547"/>
        <end position="559"/>
    </location>
</feature>
<feature type="region of interest" description="Disordered" evidence="10">
    <location>
        <begin position="659"/>
        <end position="684"/>
    </location>
</feature>
<evidence type="ECO:0000256" key="4">
    <source>
        <dbReference type="ARBA" id="ARBA00022771"/>
    </source>
</evidence>
<dbReference type="PANTHER" id="PTHR46543:SF1">
    <property type="entry name" value="ZINC FINGER CCHC DOMAIN-CONTAINING PROTEIN 7"/>
    <property type="match status" value="1"/>
</dbReference>
<dbReference type="eggNOG" id="KOG4400">
    <property type="taxonomic scope" value="Eukaryota"/>
</dbReference>
<reference evidence="13" key="3">
    <citation type="submission" date="2015-06" db="UniProtKB">
        <authorList>
            <consortium name="EnsemblMetazoa"/>
        </authorList>
    </citation>
    <scope>IDENTIFICATION</scope>
</reference>
<reference evidence="12 14" key="2">
    <citation type="journal article" date="2013" name="Nature">
        <title>Insights into bilaterian evolution from three spiralian genomes.</title>
        <authorList>
            <person name="Simakov O."/>
            <person name="Marletaz F."/>
            <person name="Cho S.J."/>
            <person name="Edsinger-Gonzales E."/>
            <person name="Havlak P."/>
            <person name="Hellsten U."/>
            <person name="Kuo D.H."/>
            <person name="Larsson T."/>
            <person name="Lv J."/>
            <person name="Arendt D."/>
            <person name="Savage R."/>
            <person name="Osoegawa K."/>
            <person name="de Jong P."/>
            <person name="Grimwood J."/>
            <person name="Chapman J.A."/>
            <person name="Shapiro H."/>
            <person name="Aerts A."/>
            <person name="Otillar R.P."/>
            <person name="Terry A.Y."/>
            <person name="Boore J.L."/>
            <person name="Grigoriev I.V."/>
            <person name="Lindberg D.R."/>
            <person name="Seaver E.C."/>
            <person name="Weisblat D.A."/>
            <person name="Putnam N.H."/>
            <person name="Rokhsar D.S."/>
        </authorList>
    </citation>
    <scope>NUCLEOTIDE SEQUENCE</scope>
</reference>
<dbReference type="HOGENOM" id="CLU_288901_0_0_1"/>
<name>T1FI38_HELRO</name>
<keyword evidence="4 9" id="KW-0863">Zinc-finger</keyword>
<feature type="compositionally biased region" description="Basic and acidic residues" evidence="10">
    <location>
        <begin position="34"/>
        <end position="53"/>
    </location>
</feature>
<feature type="compositionally biased region" description="Low complexity" evidence="10">
    <location>
        <begin position="934"/>
        <end position="961"/>
    </location>
</feature>
<dbReference type="GO" id="GO:0071035">
    <property type="term" value="P:nuclear polyadenylation-dependent rRNA catabolic process"/>
    <property type="evidence" value="ECO:0000318"/>
    <property type="project" value="GO_Central"/>
</dbReference>
<dbReference type="RefSeq" id="XP_009030875.1">
    <property type="nucleotide sequence ID" value="XM_009032627.1"/>
</dbReference>
<dbReference type="GO" id="GO:0071037">
    <property type="term" value="P:nuclear polyadenylation-dependent snRNA catabolic process"/>
    <property type="evidence" value="ECO:0000318"/>
    <property type="project" value="GO_Central"/>
</dbReference>
<dbReference type="AlphaFoldDB" id="T1FI38"/>
<dbReference type="EnsemblMetazoa" id="HelroT182354">
    <property type="protein sequence ID" value="HelroP182354"/>
    <property type="gene ID" value="HelroG182354"/>
</dbReference>
<evidence type="ECO:0000313" key="14">
    <source>
        <dbReference type="Proteomes" id="UP000015101"/>
    </source>
</evidence>
<reference evidence="14" key="1">
    <citation type="submission" date="2012-12" db="EMBL/GenBank/DDBJ databases">
        <authorList>
            <person name="Hellsten U."/>
            <person name="Grimwood J."/>
            <person name="Chapman J.A."/>
            <person name="Shapiro H."/>
            <person name="Aerts A."/>
            <person name="Otillar R.P."/>
            <person name="Terry A.Y."/>
            <person name="Boore J.L."/>
            <person name="Simakov O."/>
            <person name="Marletaz F."/>
            <person name="Cho S.-J."/>
            <person name="Edsinger-Gonzales E."/>
            <person name="Havlak P."/>
            <person name="Kuo D.-H."/>
            <person name="Larsson T."/>
            <person name="Lv J."/>
            <person name="Arendt D."/>
            <person name="Savage R."/>
            <person name="Osoegawa K."/>
            <person name="de Jong P."/>
            <person name="Lindberg D.R."/>
            <person name="Seaver E.C."/>
            <person name="Weisblat D.A."/>
            <person name="Putnam N.H."/>
            <person name="Grigoriev I.V."/>
            <person name="Rokhsar D.S."/>
        </authorList>
    </citation>
    <scope>NUCLEOTIDE SEQUENCE</scope>
</reference>
<dbReference type="Gene3D" id="4.10.60.10">
    <property type="entry name" value="Zinc finger, CCHC-type"/>
    <property type="match status" value="2"/>
</dbReference>
<accession>T1FI38</accession>
<feature type="compositionally biased region" description="Polar residues" evidence="10">
    <location>
        <begin position="763"/>
        <end position="785"/>
    </location>
</feature>
<dbReference type="GO" id="GO:0071038">
    <property type="term" value="P:TRAMP-dependent tRNA surveillance pathway"/>
    <property type="evidence" value="ECO:0000318"/>
    <property type="project" value="GO_Central"/>
</dbReference>
<dbReference type="InterPro" id="IPR001878">
    <property type="entry name" value="Znf_CCHC"/>
</dbReference>
<dbReference type="GO" id="GO:0071036">
    <property type="term" value="P:nuclear polyadenylation-dependent snoRNA catabolic process"/>
    <property type="evidence" value="ECO:0000318"/>
    <property type="project" value="GO_Central"/>
</dbReference>
<feature type="compositionally biased region" description="Low complexity" evidence="10">
    <location>
        <begin position="205"/>
        <end position="218"/>
    </location>
</feature>
<feature type="compositionally biased region" description="Polar residues" evidence="10">
    <location>
        <begin position="792"/>
        <end position="804"/>
    </location>
</feature>
<dbReference type="GO" id="GO:0003723">
    <property type="term" value="F:RNA binding"/>
    <property type="evidence" value="ECO:0000318"/>
    <property type="project" value="GO_Central"/>
</dbReference>
<evidence type="ECO:0000256" key="5">
    <source>
        <dbReference type="ARBA" id="ARBA00022833"/>
    </source>
</evidence>
<protein>
    <recommendedName>
        <fullName evidence="7">Zinc finger CCHC domain-containing protein 7</fullName>
    </recommendedName>
    <alternativeName>
        <fullName evidence="8">TRAMP-like complex RNA-binding factor ZCCHC7</fullName>
    </alternativeName>
</protein>
<keyword evidence="5" id="KW-0862">Zinc</keyword>
<dbReference type="GeneID" id="20208487"/>
<dbReference type="PROSITE" id="PS50158">
    <property type="entry name" value="ZF_CCHC"/>
    <property type="match status" value="2"/>
</dbReference>
<dbReference type="GO" id="GO:0031499">
    <property type="term" value="C:TRAMP complex"/>
    <property type="evidence" value="ECO:0000318"/>
    <property type="project" value="GO_Central"/>
</dbReference>
<dbReference type="EMBL" id="KB097731">
    <property type="protein sequence ID" value="ESN91009.1"/>
    <property type="molecule type" value="Genomic_DNA"/>
</dbReference>
<evidence type="ECO:0000256" key="10">
    <source>
        <dbReference type="SAM" id="MobiDB-lite"/>
    </source>
</evidence>
<evidence type="ECO:0000256" key="2">
    <source>
        <dbReference type="ARBA" id="ARBA00022723"/>
    </source>
</evidence>
<dbReference type="InterPro" id="IPR051644">
    <property type="entry name" value="TRAMP_AT-DNA-binding"/>
</dbReference>
<dbReference type="OrthoDB" id="5592120at2759"/>
<dbReference type="OMA" id="CHEAYLK"/>
<feature type="compositionally biased region" description="Polar residues" evidence="10">
    <location>
        <begin position="560"/>
        <end position="574"/>
    </location>
</feature>
<feature type="compositionally biased region" description="Acidic residues" evidence="10">
    <location>
        <begin position="221"/>
        <end position="230"/>
    </location>
</feature>
<evidence type="ECO:0000313" key="12">
    <source>
        <dbReference type="EMBL" id="ESN91009.1"/>
    </source>
</evidence>
<feature type="compositionally biased region" description="Acidic residues" evidence="10">
    <location>
        <begin position="523"/>
        <end position="539"/>
    </location>
</feature>
<evidence type="ECO:0000256" key="3">
    <source>
        <dbReference type="ARBA" id="ARBA00022737"/>
    </source>
</evidence>
<evidence type="ECO:0000259" key="11">
    <source>
        <dbReference type="PROSITE" id="PS50158"/>
    </source>
</evidence>
<feature type="region of interest" description="Disordered" evidence="10">
    <location>
        <begin position="200"/>
        <end position="238"/>
    </location>
</feature>
<sequence length="1063" mass="120679">MSEDFTNNDFEDVYNDFYDKSDVDDDGNVVTNFSDDRSNNNTSKPHDHYEDDEELRRQIEEELYYDVYFEDTSGGNNLRSATHHDLKMFTNSTPASVAESELMKIPNESDEDDGNSRDVSNEGNASANSKKNSDRKNKKCSFLDQSNISVLLSPAQQALYNKTSTPLISKISKIPTDSQSFKDMIENAGMTMELLKSFLEKDDSSSASDSDESQSNNQRNDDEDDSDDDDFSRLSSDNDEVGDIVNCVDDNDDILDNSCHEAYLKKILSNIPDDSSWKMSSLDLPNSSKLNRSRYYNVGSENNKARCRNCNERGHVMHSCPKKKKLKCILCTREGHHFRACPDQMCFRCSKPGHTLKDCKRSHRSWCTRCHAGGHFEEVLKGYPRGTLGWCSDVWRQYHLTVNKGEIVRKSKRKGDGKNDNNNVDIEVVCSCFNCGSSAHFGYSCKQQRMDSRQAISSIFISKYDRVAPTTTSTTTSTFQNSVNSCNADIKQKDGKAKVTTNMLTPTPSYISKSKDKPTNMDGGDDGGGGEEDDDDDDSDKSFRSKQPGRKQILKRPHSKNQTLQMKSDQTFDSGNHRRAINTFQTAKNCARNKDLKVDRSLNVYKTTLSRTLKNTNSQSSSMIEPLHIKWSTLQKSSSEADFKLKLFADGDELCDHSKATGNSNSDTNNGNKKLSKSQSSQNFQKISDFERSIISRPLTNSKSKLRPLEKTDLPLAVENMTEEELQDAFYGEREMKLARRKEIRKEKKRQKKLNASMPAKLSSANQTPGMLATPSLTNNVTSSKKNAKLTGDNSKPQKSSSTNQKKEKRLLKPPTPSFLLPNILQQTAKLSPFFKKPKIVKNFLDYTEDNLNSNNNKNNNNFSGNYISLNDGSDNSSICNSSRQYNSNNNNVVNNNNNFVNNNSYCVRRSISSNDINNSSCQNDVDYRCFQQNNSNNNNDNSRYYNNNFDSSRYNNNRQNNNRYNNCNQFNDCNNNTFNSQRNNNNDDYNNNMKKLGYNNHKFSKNINNNSYNNNNSVNNYSRSKKYINNGGFNDLSYEDGDNSKACITTSRGFRLPFYKRF</sequence>
<evidence type="ECO:0000256" key="6">
    <source>
        <dbReference type="ARBA" id="ARBA00023242"/>
    </source>
</evidence>
<dbReference type="Proteomes" id="UP000015101">
    <property type="component" value="Unassembled WGS sequence"/>
</dbReference>
<gene>
    <name evidence="13" type="primary">20208487</name>
    <name evidence="12" type="ORF">HELRODRAFT_182354</name>
</gene>
<comment type="subcellular location">
    <subcellularLocation>
        <location evidence="1">Nucleus</location>
    </subcellularLocation>
</comment>
<organism evidence="13 14">
    <name type="scientific">Helobdella robusta</name>
    <name type="common">Californian leech</name>
    <dbReference type="NCBI Taxonomy" id="6412"/>
    <lineage>
        <taxon>Eukaryota</taxon>
        <taxon>Metazoa</taxon>
        <taxon>Spiralia</taxon>
        <taxon>Lophotrochozoa</taxon>
        <taxon>Annelida</taxon>
        <taxon>Clitellata</taxon>
        <taxon>Hirudinea</taxon>
        <taxon>Rhynchobdellida</taxon>
        <taxon>Glossiphoniidae</taxon>
        <taxon>Helobdella</taxon>
    </lineage>
</organism>
<feature type="compositionally biased region" description="Low complexity" evidence="10">
    <location>
        <begin position="121"/>
        <end position="130"/>
    </location>
</feature>
<dbReference type="SUPFAM" id="SSF57756">
    <property type="entry name" value="Retrovirus zinc finger-like domains"/>
    <property type="match status" value="2"/>
</dbReference>
<dbReference type="GO" id="GO:0071031">
    <property type="term" value="P:nuclear mRNA surveillance of mRNA 3'-end processing"/>
    <property type="evidence" value="ECO:0000318"/>
    <property type="project" value="GO_Central"/>
</dbReference>
<keyword evidence="6" id="KW-0539">Nucleus</keyword>
<evidence type="ECO:0000313" key="13">
    <source>
        <dbReference type="EnsemblMetazoa" id="HelroP182354"/>
    </source>
</evidence>
<keyword evidence="3" id="KW-0677">Repeat</keyword>
<dbReference type="PANTHER" id="PTHR46543">
    <property type="entry name" value="ZINC FINGER CCHC DOMAIN-CONTAINING PROTEIN 7"/>
    <property type="match status" value="1"/>
</dbReference>
<feature type="domain" description="CCHC-type" evidence="11">
    <location>
        <begin position="306"/>
        <end position="322"/>
    </location>
</feature>
<evidence type="ECO:0000256" key="1">
    <source>
        <dbReference type="ARBA" id="ARBA00004123"/>
    </source>
</evidence>
<evidence type="ECO:0000256" key="9">
    <source>
        <dbReference type="PROSITE-ProRule" id="PRU00047"/>
    </source>
</evidence>
<dbReference type="CTD" id="20208487"/>